<dbReference type="AlphaFoldDB" id="H2E3L8"/>
<keyword evidence="12" id="KW-0496">Mitochondrion</keyword>
<organism evidence="12">
    <name type="scientific">Hickmania troglodytes</name>
    <dbReference type="NCBI Taxonomy" id="489260"/>
    <lineage>
        <taxon>Eukaryota</taxon>
        <taxon>Metazoa</taxon>
        <taxon>Ecdysozoa</taxon>
        <taxon>Arthropoda</taxon>
        <taxon>Chelicerata</taxon>
        <taxon>Arachnida</taxon>
        <taxon>Araneae</taxon>
        <taxon>Araneomorphae</taxon>
        <taxon>Austrochilidae</taxon>
        <taxon>Hickmania</taxon>
    </lineage>
</organism>
<evidence type="ECO:0000256" key="10">
    <source>
        <dbReference type="ARBA" id="ARBA00023310"/>
    </source>
</evidence>
<evidence type="ECO:0000256" key="6">
    <source>
        <dbReference type="ARBA" id="ARBA00022781"/>
    </source>
</evidence>
<feature type="transmembrane region" description="Helical" evidence="11">
    <location>
        <begin position="20"/>
        <end position="40"/>
    </location>
</feature>
<keyword evidence="6" id="KW-0375">Hydrogen ion transport</keyword>
<feature type="transmembrane region" description="Helical" evidence="11">
    <location>
        <begin position="61"/>
        <end position="82"/>
    </location>
</feature>
<sequence length="112" mass="13174">MVLMNLFSVFDPISYFGLSINWVMLFLIVFVFPLRFYFIFGNNMSFFCVFINMMIMNFKSIVYPNHMGLVFMSILCFVYLSISNLMSLFPFVFTISAHPLMTLSLGFIFWVS</sequence>
<comment type="similarity">
    <text evidence="2">Belongs to the ATPase A chain family.</text>
</comment>
<name>H2E3L8_9ARAC</name>
<dbReference type="EMBL" id="JN715992">
    <property type="protein sequence ID" value="AEX88780.1"/>
    <property type="molecule type" value="Genomic_DNA"/>
</dbReference>
<evidence type="ECO:0000256" key="5">
    <source>
        <dbReference type="ARBA" id="ARBA00022692"/>
    </source>
</evidence>
<protein>
    <submittedName>
        <fullName evidence="12">ATP synthase F0 subunit 6</fullName>
    </submittedName>
</protein>
<geneLocation type="mitochondrion" evidence="12"/>
<dbReference type="GO" id="GO:0006754">
    <property type="term" value="P:ATP biosynthetic process"/>
    <property type="evidence" value="ECO:0007669"/>
    <property type="project" value="UniProtKB-KW"/>
</dbReference>
<accession>H2E3L8</accession>
<comment type="subcellular location">
    <subcellularLocation>
        <location evidence="1">Membrane</location>
        <topology evidence="1">Multi-pass membrane protein</topology>
    </subcellularLocation>
</comment>
<dbReference type="SUPFAM" id="SSF81336">
    <property type="entry name" value="F1F0 ATP synthase subunit A"/>
    <property type="match status" value="1"/>
</dbReference>
<evidence type="ECO:0000256" key="4">
    <source>
        <dbReference type="ARBA" id="ARBA00022547"/>
    </source>
</evidence>
<evidence type="ECO:0000256" key="9">
    <source>
        <dbReference type="ARBA" id="ARBA00023136"/>
    </source>
</evidence>
<keyword evidence="5 11" id="KW-0812">Transmembrane</keyword>
<reference evidence="12" key="1">
    <citation type="journal article" date="2012" name="Mol. Phylogenet. Evol.">
        <title>Phylogeny and historical biogeography of ancient assassin spiders (Araneae: Archaeidae) in the Australian mesic zone: Evidence for Miocene speciation within Tertiary refugia.</title>
        <authorList>
            <person name="Rix M.G."/>
            <person name="Harvey M.S."/>
        </authorList>
    </citation>
    <scope>NUCLEOTIDE SEQUENCE</scope>
</reference>
<evidence type="ECO:0000256" key="2">
    <source>
        <dbReference type="ARBA" id="ARBA00006810"/>
    </source>
</evidence>
<dbReference type="GO" id="GO:0045259">
    <property type="term" value="C:proton-transporting ATP synthase complex"/>
    <property type="evidence" value="ECO:0007669"/>
    <property type="project" value="UniProtKB-KW"/>
</dbReference>
<keyword evidence="10" id="KW-0066">ATP synthesis</keyword>
<feature type="non-terminal residue" evidence="12">
    <location>
        <position position="112"/>
    </location>
</feature>
<evidence type="ECO:0000256" key="3">
    <source>
        <dbReference type="ARBA" id="ARBA00022448"/>
    </source>
</evidence>
<evidence type="ECO:0000256" key="11">
    <source>
        <dbReference type="SAM" id="Phobius"/>
    </source>
</evidence>
<evidence type="ECO:0000256" key="1">
    <source>
        <dbReference type="ARBA" id="ARBA00004141"/>
    </source>
</evidence>
<keyword evidence="8" id="KW-0406">Ion transport</keyword>
<keyword evidence="3" id="KW-0813">Transport</keyword>
<evidence type="ECO:0000256" key="7">
    <source>
        <dbReference type="ARBA" id="ARBA00022989"/>
    </source>
</evidence>
<evidence type="ECO:0000256" key="8">
    <source>
        <dbReference type="ARBA" id="ARBA00023065"/>
    </source>
</evidence>
<keyword evidence="7 11" id="KW-1133">Transmembrane helix</keyword>
<keyword evidence="4" id="KW-0138">CF(0)</keyword>
<feature type="transmembrane region" description="Helical" evidence="11">
    <location>
        <begin position="88"/>
        <end position="111"/>
    </location>
</feature>
<gene>
    <name evidence="12" type="primary">ATP6</name>
</gene>
<dbReference type="InterPro" id="IPR035908">
    <property type="entry name" value="F0_ATP_A_sf"/>
</dbReference>
<evidence type="ECO:0000313" key="12">
    <source>
        <dbReference type="EMBL" id="AEX88780.1"/>
    </source>
</evidence>
<proteinExistence type="inferred from homology"/>
<keyword evidence="9 11" id="KW-0472">Membrane</keyword>
<dbReference type="GO" id="GO:1902600">
    <property type="term" value="P:proton transmembrane transport"/>
    <property type="evidence" value="ECO:0007669"/>
    <property type="project" value="UniProtKB-KW"/>
</dbReference>